<feature type="signal peptide" evidence="1">
    <location>
        <begin position="1"/>
        <end position="19"/>
    </location>
</feature>
<dbReference type="AlphaFoldDB" id="A0A183GHI1"/>
<proteinExistence type="predicted"/>
<gene>
    <name evidence="2" type="ORF">HPBE_LOCUS22020</name>
</gene>
<protein>
    <submittedName>
        <fullName evidence="4">Secreted protein</fullName>
    </submittedName>
</protein>
<evidence type="ECO:0000256" key="1">
    <source>
        <dbReference type="SAM" id="SignalP"/>
    </source>
</evidence>
<accession>A0A183GHI1</accession>
<organism evidence="3 4">
    <name type="scientific">Heligmosomoides polygyrus</name>
    <name type="common">Parasitic roundworm</name>
    <dbReference type="NCBI Taxonomy" id="6339"/>
    <lineage>
        <taxon>Eukaryota</taxon>
        <taxon>Metazoa</taxon>
        <taxon>Ecdysozoa</taxon>
        <taxon>Nematoda</taxon>
        <taxon>Chromadorea</taxon>
        <taxon>Rhabditida</taxon>
        <taxon>Rhabditina</taxon>
        <taxon>Rhabditomorpha</taxon>
        <taxon>Strongyloidea</taxon>
        <taxon>Heligmosomidae</taxon>
        <taxon>Heligmosomoides</taxon>
    </lineage>
</organism>
<name>A0A183GHI1_HELPZ</name>
<reference evidence="2 3" key="1">
    <citation type="submission" date="2018-11" db="EMBL/GenBank/DDBJ databases">
        <authorList>
            <consortium name="Pathogen Informatics"/>
        </authorList>
    </citation>
    <scope>NUCLEOTIDE SEQUENCE [LARGE SCALE GENOMIC DNA]</scope>
</reference>
<dbReference type="Proteomes" id="UP000050761">
    <property type="component" value="Unassembled WGS sequence"/>
</dbReference>
<reference evidence="4" key="2">
    <citation type="submission" date="2019-09" db="UniProtKB">
        <authorList>
            <consortium name="WormBaseParasite"/>
        </authorList>
    </citation>
    <scope>IDENTIFICATION</scope>
</reference>
<sequence length="135" mass="14990">MIFRSCLLLSAVACYTSTALNVKAAVGERVTLDLGAGDDGWRRERVRGLVEFIKRCGPGETGPHCTNFVLPVPYERRVAEPRSDAYVTESGALVIRSMKATDVGLYHTGQPRGNAPEDVFSYFRNRPWLSLQLKD</sequence>
<evidence type="ECO:0000313" key="4">
    <source>
        <dbReference type="WBParaSite" id="HPBE_0002202101-mRNA-1"/>
    </source>
</evidence>
<evidence type="ECO:0000313" key="2">
    <source>
        <dbReference type="EMBL" id="VDP29734.1"/>
    </source>
</evidence>
<dbReference type="EMBL" id="UZAH01033566">
    <property type="protein sequence ID" value="VDP29734.1"/>
    <property type="molecule type" value="Genomic_DNA"/>
</dbReference>
<evidence type="ECO:0000313" key="3">
    <source>
        <dbReference type="Proteomes" id="UP000050761"/>
    </source>
</evidence>
<feature type="chain" id="PRO_5044552065" evidence="1">
    <location>
        <begin position="20"/>
        <end position="135"/>
    </location>
</feature>
<accession>A0A3P8DCC8</accession>
<dbReference type="WBParaSite" id="HPBE_0002202101-mRNA-1">
    <property type="protein sequence ID" value="HPBE_0002202101-mRNA-1"/>
    <property type="gene ID" value="HPBE_0002202101"/>
</dbReference>
<keyword evidence="3" id="KW-1185">Reference proteome</keyword>
<keyword evidence="1" id="KW-0732">Signal</keyword>